<dbReference type="SMART" id="SM00900">
    <property type="entry name" value="FMN_bind"/>
    <property type="match status" value="1"/>
</dbReference>
<keyword evidence="4" id="KW-1185">Reference proteome</keyword>
<dbReference type="EMBL" id="JAUOZS010000001">
    <property type="protein sequence ID" value="MDT8900129.1"/>
    <property type="molecule type" value="Genomic_DNA"/>
</dbReference>
<dbReference type="RefSeq" id="WP_413778687.1">
    <property type="nucleotide sequence ID" value="NZ_JAUOZS010000001.1"/>
</dbReference>
<evidence type="ECO:0000256" key="1">
    <source>
        <dbReference type="SAM" id="Phobius"/>
    </source>
</evidence>
<feature type="domain" description="FMN-binding" evidence="2">
    <location>
        <begin position="61"/>
        <end position="134"/>
    </location>
</feature>
<keyword evidence="1" id="KW-1133">Transmembrane helix</keyword>
<proteinExistence type="predicted"/>
<protein>
    <submittedName>
        <fullName evidence="3">FMN-binding protein</fullName>
    </submittedName>
</protein>
<evidence type="ECO:0000259" key="2">
    <source>
        <dbReference type="SMART" id="SM00900"/>
    </source>
</evidence>
<dbReference type="InterPro" id="IPR007329">
    <property type="entry name" value="FMN-bd"/>
</dbReference>
<accession>A0ABU3NTI0</accession>
<sequence>MSKKTKITLGIVAGVFAIGLIAFLPFAKVFLGDTASTATIPRGGPNPAWQDGIYIGRAVNQRGPVELEVMFENGKFHHIKALSHNDTSLIFDRVLRKLTRVMLIKNSTDVDGISGATVSSRGIIDAVNNAVQQATKTTNVPASTNVTEGS</sequence>
<organism evidence="3 4">
    <name type="scientific">Anaeroselena agilis</name>
    <dbReference type="NCBI Taxonomy" id="3063788"/>
    <lineage>
        <taxon>Bacteria</taxon>
        <taxon>Bacillati</taxon>
        <taxon>Bacillota</taxon>
        <taxon>Negativicutes</taxon>
        <taxon>Acetonemataceae</taxon>
        <taxon>Anaeroselena</taxon>
    </lineage>
</organism>
<dbReference type="Pfam" id="PF04205">
    <property type="entry name" value="FMN_bind"/>
    <property type="match status" value="1"/>
</dbReference>
<keyword evidence="1" id="KW-0812">Transmembrane</keyword>
<evidence type="ECO:0000313" key="4">
    <source>
        <dbReference type="Proteomes" id="UP001254848"/>
    </source>
</evidence>
<comment type="caution">
    <text evidence="3">The sequence shown here is derived from an EMBL/GenBank/DDBJ whole genome shotgun (WGS) entry which is preliminary data.</text>
</comment>
<feature type="transmembrane region" description="Helical" evidence="1">
    <location>
        <begin position="7"/>
        <end position="27"/>
    </location>
</feature>
<gene>
    <name evidence="3" type="ORF">Q4T40_02620</name>
</gene>
<dbReference type="Gene3D" id="3.90.1010.20">
    <property type="match status" value="1"/>
</dbReference>
<reference evidence="3 4" key="1">
    <citation type="submission" date="2023-07" db="EMBL/GenBank/DDBJ databases">
        <title>The novel representative of Negativicutes class, Anaeroselena agilis gen. nov. sp. nov.</title>
        <authorList>
            <person name="Prokofeva M.I."/>
            <person name="Elcheninov A.G."/>
            <person name="Klyukina A."/>
            <person name="Kublanov I.V."/>
            <person name="Frolov E.N."/>
            <person name="Podosokorskaya O.A."/>
        </authorList>
    </citation>
    <scope>NUCLEOTIDE SEQUENCE [LARGE SCALE GENOMIC DNA]</scope>
    <source>
        <strain evidence="3 4">4137-cl</strain>
    </source>
</reference>
<name>A0ABU3NTI0_9FIRM</name>
<evidence type="ECO:0000313" key="3">
    <source>
        <dbReference type="EMBL" id="MDT8900129.1"/>
    </source>
</evidence>
<keyword evidence="1" id="KW-0472">Membrane</keyword>
<dbReference type="Proteomes" id="UP001254848">
    <property type="component" value="Unassembled WGS sequence"/>
</dbReference>